<dbReference type="PANTHER" id="PTHR13313">
    <property type="entry name" value="CYTOCHROME C OXIDASE SUBUNIT VIIC"/>
    <property type="match status" value="1"/>
</dbReference>
<reference evidence="12 13" key="1">
    <citation type="journal article" date="2016" name="Proc. Natl. Acad. Sci. U.S.A.">
        <title>Comparative genomics of biotechnologically important yeasts.</title>
        <authorList>
            <person name="Riley R."/>
            <person name="Haridas S."/>
            <person name="Wolfe K.H."/>
            <person name="Lopes M.R."/>
            <person name="Hittinger C.T."/>
            <person name="Goeker M."/>
            <person name="Salamov A.A."/>
            <person name="Wisecaver J.H."/>
            <person name="Long T.M."/>
            <person name="Calvey C.H."/>
            <person name="Aerts A.L."/>
            <person name="Barry K.W."/>
            <person name="Choi C."/>
            <person name="Clum A."/>
            <person name="Coughlan A.Y."/>
            <person name="Deshpande S."/>
            <person name="Douglass A.P."/>
            <person name="Hanson S.J."/>
            <person name="Klenk H.-P."/>
            <person name="LaButti K.M."/>
            <person name="Lapidus A."/>
            <person name="Lindquist E.A."/>
            <person name="Lipzen A.M."/>
            <person name="Meier-Kolthoff J.P."/>
            <person name="Ohm R.A."/>
            <person name="Otillar R.P."/>
            <person name="Pangilinan J.L."/>
            <person name="Peng Y."/>
            <person name="Rokas A."/>
            <person name="Rosa C.A."/>
            <person name="Scheuner C."/>
            <person name="Sibirny A.A."/>
            <person name="Slot J.C."/>
            <person name="Stielow J.B."/>
            <person name="Sun H."/>
            <person name="Kurtzman C.P."/>
            <person name="Blackwell M."/>
            <person name="Grigoriev I.V."/>
            <person name="Jeffries T.W."/>
        </authorList>
    </citation>
    <scope>NUCLEOTIDE SEQUENCE [LARGE SCALE GENOMIC DNA]</scope>
    <source>
        <strain evidence="12 13">DSM 6958</strain>
    </source>
</reference>
<dbReference type="InterPro" id="IPR036636">
    <property type="entry name" value="COX7C/Cox8_sf"/>
</dbReference>
<dbReference type="SUPFAM" id="SSF81427">
    <property type="entry name" value="Mitochondrial cytochrome c oxidase subunit VIIc (aka VIIIa)"/>
    <property type="match status" value="1"/>
</dbReference>
<evidence type="ECO:0000256" key="7">
    <source>
        <dbReference type="ARBA" id="ARBA00022989"/>
    </source>
</evidence>
<evidence type="ECO:0000256" key="10">
    <source>
        <dbReference type="ARBA" id="ARBA00071004"/>
    </source>
</evidence>
<dbReference type="GO" id="GO:0005743">
    <property type="term" value="C:mitochondrial inner membrane"/>
    <property type="evidence" value="ECO:0007669"/>
    <property type="project" value="UniProtKB-SubCell"/>
</dbReference>
<comment type="subcellular location">
    <subcellularLocation>
        <location evidence="1 11">Mitochondrion inner membrane</location>
        <topology evidence="1 11">Single-pass membrane protein</topology>
    </subcellularLocation>
</comment>
<keyword evidence="6 11" id="KW-0809">Transit peptide</keyword>
<dbReference type="UniPathway" id="UPA00705"/>
<protein>
    <recommendedName>
        <fullName evidence="10 11">Cytochrome c oxidase subunit 8, mitochondrial</fullName>
    </recommendedName>
    <alternativeName>
        <fullName evidence="11">Cytochrome c oxidase polypeptide VIII</fullName>
    </alternativeName>
</protein>
<evidence type="ECO:0000256" key="5">
    <source>
        <dbReference type="ARBA" id="ARBA00022792"/>
    </source>
</evidence>
<evidence type="ECO:0000256" key="8">
    <source>
        <dbReference type="ARBA" id="ARBA00023128"/>
    </source>
</evidence>
<comment type="subunit">
    <text evidence="11">Component of the cytochrome c oxidase (complex IV, CIV), a multisubunit enzyme composed of a catalytic core of 3 subunits and several supernumerary subunits. The complex exists as a monomer or a dimer and forms supercomplexes (SCs) in the inner mitochondrial membrane with ubiquinol-cytochrome c oxidoreductase (cytochrome b-c1 complex, complex III, CIII).</text>
</comment>
<keyword evidence="8 11" id="KW-0496">Mitochondrion</keyword>
<evidence type="ECO:0000256" key="9">
    <source>
        <dbReference type="ARBA" id="ARBA00023136"/>
    </source>
</evidence>
<organism evidence="12 13">
    <name type="scientific">Nadsonia fulvescens var. elongata DSM 6958</name>
    <dbReference type="NCBI Taxonomy" id="857566"/>
    <lineage>
        <taxon>Eukaryota</taxon>
        <taxon>Fungi</taxon>
        <taxon>Dikarya</taxon>
        <taxon>Ascomycota</taxon>
        <taxon>Saccharomycotina</taxon>
        <taxon>Dipodascomycetes</taxon>
        <taxon>Dipodascales</taxon>
        <taxon>Dipodascales incertae sedis</taxon>
        <taxon>Nadsonia</taxon>
    </lineage>
</organism>
<dbReference type="STRING" id="857566.A0A1E3PRG2"/>
<dbReference type="Gene3D" id="4.10.49.10">
    <property type="entry name" value="Cytochrome c oxidase subunit VIIc"/>
    <property type="match status" value="1"/>
</dbReference>
<evidence type="ECO:0000256" key="4">
    <source>
        <dbReference type="ARBA" id="ARBA00022692"/>
    </source>
</evidence>
<keyword evidence="9 11" id="KW-0472">Membrane</keyword>
<dbReference type="InterPro" id="IPR004202">
    <property type="entry name" value="COX7C/Cox8"/>
</dbReference>
<dbReference type="AlphaFoldDB" id="A0A1E3PRG2"/>
<dbReference type="FunFam" id="4.10.49.10:FF:000001">
    <property type="entry name" value="Cytochrome c oxidase subunit 7C"/>
    <property type="match status" value="1"/>
</dbReference>
<keyword evidence="5 11" id="KW-0999">Mitochondrion inner membrane</keyword>
<dbReference type="PANTHER" id="PTHR13313:SF0">
    <property type="entry name" value="CYTOCHROME C OXIDASE SUBUNIT 7C, MITOCHONDRIAL"/>
    <property type="match status" value="1"/>
</dbReference>
<keyword evidence="7 11" id="KW-1133">Transmembrane helix</keyword>
<evidence type="ECO:0000256" key="2">
    <source>
        <dbReference type="ARBA" id="ARBA00004673"/>
    </source>
</evidence>
<comment type="function">
    <text evidence="11">Component of the cytochrome c oxidase, the last enzyme in the mitochondrial electron transport chain which drives oxidative phosphorylation. The respiratory chain contains 3 multisubunit complexes succinate dehydrogenase (complex II, CII), ubiquinol-cytochrome c oxidoreductase (cytochrome b-c1 complex, complex III, CIII) and cytochrome c oxidase (complex IV, CIV), that cooperate to transfer electrons derived from NADH and succinate to molecular oxygen, creating an electrochemical gradient over the inner membrane that drives transmembrane transport and the ATP synthase. Cytochrome c oxidase is the component of the respiratory chain that catalyzes the reduction of oxygen to water. Electrons originating from reduced cytochrome c in the intermembrane space (IMS) are transferred via the dinuclear copper A center (CU(A)) of subunit 2 and heme A of subunit 1 to the active site in subunit 1, a binuclear center (BNC) formed by heme A3 and copper B (CU(B)). The BNC reduces molecular oxygen to 2 water molecules using 4 electrons from cytochrome c in the IMS and 4 protons from the mitochondrial matrix.</text>
</comment>
<evidence type="ECO:0000256" key="1">
    <source>
        <dbReference type="ARBA" id="ARBA00004434"/>
    </source>
</evidence>
<name>A0A1E3PRG2_9ASCO</name>
<proteinExistence type="inferred from homology"/>
<feature type="transmembrane region" description="Helical" evidence="11">
    <location>
        <begin position="49"/>
        <end position="70"/>
    </location>
</feature>
<sequence>MLSRSVIRAAKPVSKRGFTSSAVRPAHFPEGPYNNLPFKVHNRKIPYPIVHWSFFAIGFGLPFGIAYFHIKKSS</sequence>
<dbReference type="OrthoDB" id="9974841at2759"/>
<keyword evidence="13" id="KW-1185">Reference proteome</keyword>
<evidence type="ECO:0000256" key="6">
    <source>
        <dbReference type="ARBA" id="ARBA00022946"/>
    </source>
</evidence>
<evidence type="ECO:0000256" key="11">
    <source>
        <dbReference type="RuleBase" id="RU368123"/>
    </source>
</evidence>
<evidence type="ECO:0000256" key="3">
    <source>
        <dbReference type="ARBA" id="ARBA00010514"/>
    </source>
</evidence>
<dbReference type="GO" id="GO:0045277">
    <property type="term" value="C:respiratory chain complex IV"/>
    <property type="evidence" value="ECO:0007669"/>
    <property type="project" value="UniProtKB-UniRule"/>
</dbReference>
<dbReference type="Pfam" id="PF02935">
    <property type="entry name" value="COX7C"/>
    <property type="match status" value="1"/>
</dbReference>
<dbReference type="GO" id="GO:0006123">
    <property type="term" value="P:mitochondrial electron transport, cytochrome c to oxygen"/>
    <property type="evidence" value="ECO:0007669"/>
    <property type="project" value="UniProtKB-UniRule"/>
</dbReference>
<evidence type="ECO:0000313" key="13">
    <source>
        <dbReference type="Proteomes" id="UP000095009"/>
    </source>
</evidence>
<gene>
    <name evidence="12" type="ORF">NADFUDRAFT_68253</name>
</gene>
<dbReference type="Proteomes" id="UP000095009">
    <property type="component" value="Unassembled WGS sequence"/>
</dbReference>
<comment type="similarity">
    <text evidence="3 11">Belongs to the cytochrome c oxidase VIIc family.</text>
</comment>
<keyword evidence="4 11" id="KW-0812">Transmembrane</keyword>
<comment type="pathway">
    <text evidence="2 11">Energy metabolism; oxidative phosphorylation.</text>
</comment>
<evidence type="ECO:0000313" key="12">
    <source>
        <dbReference type="EMBL" id="ODQ67888.1"/>
    </source>
</evidence>
<accession>A0A1E3PRG2</accession>
<dbReference type="EMBL" id="KV454406">
    <property type="protein sequence ID" value="ODQ67888.1"/>
    <property type="molecule type" value="Genomic_DNA"/>
</dbReference>